<protein>
    <submittedName>
        <fullName evidence="7">Alginate lyase</fullName>
    </submittedName>
</protein>
<feature type="domain" description="Heparinase II/III-like C-terminal" evidence="6">
    <location>
        <begin position="402"/>
        <end position="657"/>
    </location>
</feature>
<sequence>MSLKFKKNIRIVKPVLALLFFITIIFCNAQDKVEHPNLILTKKGVALIKKELGTIPIFDATLQTVQKEVDAEIALGIFTPTPKDFSGGYTHERHKRNFLIAQKAGVLFQITEDEKYAIYIKNMLFQYEEMYKSLPIHPQERSYARGKLFWQCLNDSNWLVYVSQAYDCIYDWLSKKERKKLEKNLFRPFADFISVGNPQFYNRVHNHSTWGNAAVGMIGLVMNDDDLIKRALYGISESNIDMNAKDNDGGFLYTAGKAGFLANLEEPFSPEGYYTEGPYYQRYAMYPFLIFAQGLHNVKPELKIFEHKDSVLLKSVTTLLNLTDADGEFFPLNDGQKGMSYYSRELVTAVDIAYHFGGNNPELLSVAEKQNRVVLDDSGLDIALGIKEGKVKPFIKKSINLRDGAQGKQGGVGILRYGNEELTAVFKYAAQGLSHGHYDKLSYSLYEKGDEVLQDYGLARFVNIEHKGGGNYLKENTTWAKQTIAHNTLVQNETSHFSGKYEIGSKHHSELYFFNEDNPELQIVSAKENNAYPGTQMHRTLVMLKSEDYEKPILLDILKVKSAQKNQYDLPFYYMGQVMKTNFKYSSFPTLNPLGVDNGYQHLWKEAEGVPSENNSKLMWLNNGKFYSLTTITEDTDELIFSRLGANDPEFNLRRDAGFLIRRTNTQNTLFVSAIEPHGNYSPVSEFAVNAYSTIKEIKVVLNTADYTAISVTTINGGTKLFIMANTNASKEANHSLKINNKNYTWLGTYYYN</sequence>
<dbReference type="SUPFAM" id="SSF48230">
    <property type="entry name" value="Chondroitin AC/alginate lyase"/>
    <property type="match status" value="1"/>
</dbReference>
<dbReference type="InterPro" id="IPR008929">
    <property type="entry name" value="Chondroitin_lyas"/>
</dbReference>
<dbReference type="GO" id="GO:0016829">
    <property type="term" value="F:lyase activity"/>
    <property type="evidence" value="ECO:0007669"/>
    <property type="project" value="UniProtKB-KW"/>
</dbReference>
<evidence type="ECO:0000256" key="4">
    <source>
        <dbReference type="ARBA" id="ARBA00023239"/>
    </source>
</evidence>
<evidence type="ECO:0000313" key="8">
    <source>
        <dbReference type="Proteomes" id="UP000269412"/>
    </source>
</evidence>
<keyword evidence="8" id="KW-1185">Reference proteome</keyword>
<dbReference type="Gene3D" id="2.70.98.70">
    <property type="match status" value="1"/>
</dbReference>
<comment type="subcellular location">
    <subcellularLocation>
        <location evidence="1">Periplasm</location>
    </subcellularLocation>
</comment>
<accession>A0A495EEI6</accession>
<dbReference type="InterPro" id="IPR008397">
    <property type="entry name" value="Alginate_lyase_dom"/>
</dbReference>
<evidence type="ECO:0000259" key="5">
    <source>
        <dbReference type="Pfam" id="PF05426"/>
    </source>
</evidence>
<dbReference type="PANTHER" id="PTHR39210:SF1">
    <property type="entry name" value="HEPARIN-SULFATE LYASE"/>
    <property type="match status" value="1"/>
</dbReference>
<dbReference type="Pfam" id="PF07940">
    <property type="entry name" value="Hepar_II_III_C"/>
    <property type="match status" value="1"/>
</dbReference>
<comment type="caution">
    <text evidence="7">The sequence shown here is derived from an EMBL/GenBank/DDBJ whole genome shotgun (WGS) entry which is preliminary data.</text>
</comment>
<dbReference type="EMBL" id="RBIQ01000007">
    <property type="protein sequence ID" value="RKR15330.1"/>
    <property type="molecule type" value="Genomic_DNA"/>
</dbReference>
<dbReference type="PANTHER" id="PTHR39210">
    <property type="entry name" value="HEPARIN-SULFATE LYASE"/>
    <property type="match status" value="1"/>
</dbReference>
<evidence type="ECO:0000256" key="3">
    <source>
        <dbReference type="ARBA" id="ARBA00022764"/>
    </source>
</evidence>
<evidence type="ECO:0000313" key="7">
    <source>
        <dbReference type="EMBL" id="RKR15330.1"/>
    </source>
</evidence>
<dbReference type="RefSeq" id="WP_121065325.1">
    <property type="nucleotide sequence ID" value="NZ_RBIQ01000007.1"/>
</dbReference>
<dbReference type="Gene3D" id="1.50.10.100">
    <property type="entry name" value="Chondroitin AC/alginate lyase"/>
    <property type="match status" value="1"/>
</dbReference>
<keyword evidence="3" id="KW-0574">Periplasm</keyword>
<evidence type="ECO:0000256" key="1">
    <source>
        <dbReference type="ARBA" id="ARBA00004418"/>
    </source>
</evidence>
<evidence type="ECO:0000256" key="2">
    <source>
        <dbReference type="ARBA" id="ARBA00022729"/>
    </source>
</evidence>
<dbReference type="OrthoDB" id="9772435at2"/>
<keyword evidence="4 7" id="KW-0456">Lyase</keyword>
<feature type="domain" description="Alginate lyase" evidence="5">
    <location>
        <begin position="102"/>
        <end position="328"/>
    </location>
</feature>
<proteinExistence type="predicted"/>
<reference evidence="7 8" key="1">
    <citation type="submission" date="2018-10" db="EMBL/GenBank/DDBJ databases">
        <title>Genomic Encyclopedia of Archaeal and Bacterial Type Strains, Phase II (KMG-II): from individual species to whole genera.</title>
        <authorList>
            <person name="Goeker M."/>
        </authorList>
    </citation>
    <scope>NUCLEOTIDE SEQUENCE [LARGE SCALE GENOMIC DNA]</scope>
    <source>
        <strain evidence="7 8">DSM 25230</strain>
    </source>
</reference>
<dbReference type="AlphaFoldDB" id="A0A495EEI6"/>
<dbReference type="GO" id="GO:0042597">
    <property type="term" value="C:periplasmic space"/>
    <property type="evidence" value="ECO:0007669"/>
    <property type="project" value="UniProtKB-SubCell"/>
</dbReference>
<gene>
    <name evidence="7" type="ORF">CLV91_1414</name>
</gene>
<dbReference type="Pfam" id="PF05426">
    <property type="entry name" value="Alginate_lyase"/>
    <property type="match status" value="1"/>
</dbReference>
<dbReference type="InterPro" id="IPR012480">
    <property type="entry name" value="Hepar_II_III_C"/>
</dbReference>
<name>A0A495EEI6_9FLAO</name>
<evidence type="ECO:0000259" key="6">
    <source>
        <dbReference type="Pfam" id="PF07940"/>
    </source>
</evidence>
<organism evidence="7 8">
    <name type="scientific">Maribacter vaceletii</name>
    <dbReference type="NCBI Taxonomy" id="1206816"/>
    <lineage>
        <taxon>Bacteria</taxon>
        <taxon>Pseudomonadati</taxon>
        <taxon>Bacteroidota</taxon>
        <taxon>Flavobacteriia</taxon>
        <taxon>Flavobacteriales</taxon>
        <taxon>Flavobacteriaceae</taxon>
        <taxon>Maribacter</taxon>
    </lineage>
</organism>
<dbReference type="Proteomes" id="UP000269412">
    <property type="component" value="Unassembled WGS sequence"/>
</dbReference>
<keyword evidence="2" id="KW-0732">Signal</keyword>